<keyword evidence="1" id="KW-1133">Transmembrane helix</keyword>
<reference evidence="2 3" key="1">
    <citation type="submission" date="2018-05" db="EMBL/GenBank/DDBJ databases">
        <title>Leucothrix arctica sp. nov., isolated from Arctic seawater.</title>
        <authorList>
            <person name="Choi A."/>
            <person name="Baek K."/>
        </authorList>
    </citation>
    <scope>NUCLEOTIDE SEQUENCE [LARGE SCALE GENOMIC DNA]</scope>
    <source>
        <strain evidence="2 3">IMCC9719</strain>
    </source>
</reference>
<organism evidence="2 3">
    <name type="scientific">Leucothrix arctica</name>
    <dbReference type="NCBI Taxonomy" id="1481894"/>
    <lineage>
        <taxon>Bacteria</taxon>
        <taxon>Pseudomonadati</taxon>
        <taxon>Pseudomonadota</taxon>
        <taxon>Gammaproteobacteria</taxon>
        <taxon>Thiotrichales</taxon>
        <taxon>Thiotrichaceae</taxon>
        <taxon>Leucothrix</taxon>
    </lineage>
</organism>
<evidence type="ECO:0000313" key="3">
    <source>
        <dbReference type="Proteomes" id="UP000245506"/>
    </source>
</evidence>
<gene>
    <name evidence="2" type="ORF">DKT75_19770</name>
</gene>
<keyword evidence="3" id="KW-1185">Reference proteome</keyword>
<dbReference type="Pfam" id="PF09527">
    <property type="entry name" value="ATPase_gene1"/>
    <property type="match status" value="1"/>
</dbReference>
<evidence type="ECO:0000256" key="1">
    <source>
        <dbReference type="SAM" id="Phobius"/>
    </source>
</evidence>
<name>A0A317CCM4_9GAMM</name>
<dbReference type="Proteomes" id="UP000245506">
    <property type="component" value="Unassembled WGS sequence"/>
</dbReference>
<dbReference type="RefSeq" id="WP_109826204.1">
    <property type="nucleotide sequence ID" value="NZ_QGKL01000042.1"/>
</dbReference>
<dbReference type="NCBIfam" id="TIGR02230">
    <property type="entry name" value="ATPase_gene1"/>
    <property type="match status" value="1"/>
</dbReference>
<comment type="caution">
    <text evidence="2">The sequence shown here is derived from an EMBL/GenBank/DDBJ whole genome shotgun (WGS) entry which is preliminary data.</text>
</comment>
<sequence>MDKNKPQQQDRFLKSVDSKAEIKIRAQEEKHRSVWFGLGMFGLVGWAVVVPTLLGVLLGKWIDDHTIGHVSWTLNLLIVGLIIGCFNAWFWIQKENKK</sequence>
<evidence type="ECO:0000313" key="2">
    <source>
        <dbReference type="EMBL" id="PWQ93842.1"/>
    </source>
</evidence>
<feature type="transmembrane region" description="Helical" evidence="1">
    <location>
        <begin position="34"/>
        <end position="58"/>
    </location>
</feature>
<dbReference type="AlphaFoldDB" id="A0A317CCM4"/>
<keyword evidence="1" id="KW-0812">Transmembrane</keyword>
<feature type="transmembrane region" description="Helical" evidence="1">
    <location>
        <begin position="70"/>
        <end position="92"/>
    </location>
</feature>
<dbReference type="OrthoDB" id="466056at2"/>
<dbReference type="InterPro" id="IPR032820">
    <property type="entry name" value="ATPase_put"/>
</dbReference>
<keyword evidence="1" id="KW-0472">Membrane</keyword>
<accession>A0A317CCM4</accession>
<proteinExistence type="predicted"/>
<protein>
    <recommendedName>
        <fullName evidence="4">F0F1 ATP synthase subunit</fullName>
    </recommendedName>
</protein>
<dbReference type="InterPro" id="IPR011744">
    <property type="entry name" value="ATPase_gene1"/>
</dbReference>
<dbReference type="EMBL" id="QGKL01000042">
    <property type="protein sequence ID" value="PWQ93842.1"/>
    <property type="molecule type" value="Genomic_DNA"/>
</dbReference>
<evidence type="ECO:0008006" key="4">
    <source>
        <dbReference type="Google" id="ProtNLM"/>
    </source>
</evidence>